<dbReference type="InterPro" id="IPR036505">
    <property type="entry name" value="Amidase/PGRP_sf"/>
</dbReference>
<dbReference type="AlphaFoldDB" id="A0A382XZG3"/>
<organism evidence="3">
    <name type="scientific">marine metagenome</name>
    <dbReference type="NCBI Taxonomy" id="408172"/>
    <lineage>
        <taxon>unclassified sequences</taxon>
        <taxon>metagenomes</taxon>
        <taxon>ecological metagenomes</taxon>
    </lineage>
</organism>
<reference evidence="3" key="1">
    <citation type="submission" date="2018-05" db="EMBL/GenBank/DDBJ databases">
        <authorList>
            <person name="Lanie J.A."/>
            <person name="Ng W.-L."/>
            <person name="Kazmierczak K.M."/>
            <person name="Andrzejewski T.M."/>
            <person name="Davidsen T.M."/>
            <person name="Wayne K.J."/>
            <person name="Tettelin H."/>
            <person name="Glass J.I."/>
            <person name="Rusch D."/>
            <person name="Podicherti R."/>
            <person name="Tsui H.-C.T."/>
            <person name="Winkler M.E."/>
        </authorList>
    </citation>
    <scope>NUCLEOTIDE SEQUENCE</scope>
</reference>
<dbReference type="SUPFAM" id="SSF54106">
    <property type="entry name" value="LysM domain"/>
    <property type="match status" value="1"/>
</dbReference>
<evidence type="ECO:0000313" key="3">
    <source>
        <dbReference type="EMBL" id="SVD76035.1"/>
    </source>
</evidence>
<proteinExistence type="inferred from homology"/>
<comment type="similarity">
    <text evidence="1">Belongs to the N-acetylmuramoyl-L-alanine amidase 2 family.</text>
</comment>
<dbReference type="EMBL" id="UINC01171458">
    <property type="protein sequence ID" value="SVD76035.1"/>
    <property type="molecule type" value="Genomic_DNA"/>
</dbReference>
<dbReference type="PROSITE" id="PS51782">
    <property type="entry name" value="LYSM"/>
    <property type="match status" value="1"/>
</dbReference>
<dbReference type="InterPro" id="IPR036779">
    <property type="entry name" value="LysM_dom_sf"/>
</dbReference>
<dbReference type="PANTHER" id="PTHR11022:SF41">
    <property type="entry name" value="PEPTIDOGLYCAN-RECOGNITION PROTEIN LC-RELATED"/>
    <property type="match status" value="1"/>
</dbReference>
<dbReference type="CDD" id="cd06583">
    <property type="entry name" value="PGRP"/>
    <property type="match status" value="1"/>
</dbReference>
<dbReference type="InterPro" id="IPR015510">
    <property type="entry name" value="PGRP"/>
</dbReference>
<name>A0A382XZG3_9ZZZZ</name>
<protein>
    <recommendedName>
        <fullName evidence="2">LysM domain-containing protein</fullName>
    </recommendedName>
</protein>
<dbReference type="InterPro" id="IPR002502">
    <property type="entry name" value="Amidase_domain"/>
</dbReference>
<dbReference type="Gene3D" id="3.10.350.10">
    <property type="entry name" value="LysM domain"/>
    <property type="match status" value="1"/>
</dbReference>
<dbReference type="Pfam" id="PF01510">
    <property type="entry name" value="Amidase_2"/>
    <property type="match status" value="1"/>
</dbReference>
<dbReference type="InterPro" id="IPR006619">
    <property type="entry name" value="PGRP_domain_met/bac"/>
</dbReference>
<evidence type="ECO:0000259" key="2">
    <source>
        <dbReference type="PROSITE" id="PS51782"/>
    </source>
</evidence>
<dbReference type="Gene3D" id="3.40.80.10">
    <property type="entry name" value="Peptidoglycan recognition protein-like"/>
    <property type="match status" value="1"/>
</dbReference>
<dbReference type="CDD" id="cd00118">
    <property type="entry name" value="LysM"/>
    <property type="match status" value="1"/>
</dbReference>
<dbReference type="GO" id="GO:0008270">
    <property type="term" value="F:zinc ion binding"/>
    <property type="evidence" value="ECO:0007669"/>
    <property type="project" value="InterPro"/>
</dbReference>
<dbReference type="SUPFAM" id="SSF55846">
    <property type="entry name" value="N-acetylmuramoyl-L-alanine amidase-like"/>
    <property type="match status" value="1"/>
</dbReference>
<feature type="domain" description="LysM" evidence="2">
    <location>
        <begin position="48"/>
        <end position="91"/>
    </location>
</feature>
<accession>A0A382XZG3</accession>
<dbReference type="SMART" id="SM00701">
    <property type="entry name" value="PGRP"/>
    <property type="match status" value="1"/>
</dbReference>
<evidence type="ECO:0000256" key="1">
    <source>
        <dbReference type="ARBA" id="ARBA00007553"/>
    </source>
</evidence>
<dbReference type="SMART" id="SM00257">
    <property type="entry name" value="LysM"/>
    <property type="match status" value="1"/>
</dbReference>
<dbReference type="GO" id="GO:0009253">
    <property type="term" value="P:peptidoglycan catabolic process"/>
    <property type="evidence" value="ECO:0007669"/>
    <property type="project" value="InterPro"/>
</dbReference>
<dbReference type="Pfam" id="PF01476">
    <property type="entry name" value="LysM"/>
    <property type="match status" value="1"/>
</dbReference>
<dbReference type="PANTHER" id="PTHR11022">
    <property type="entry name" value="PEPTIDOGLYCAN RECOGNITION PROTEIN"/>
    <property type="match status" value="1"/>
</dbReference>
<dbReference type="InterPro" id="IPR018392">
    <property type="entry name" value="LysM"/>
</dbReference>
<dbReference type="GO" id="GO:0008745">
    <property type="term" value="F:N-acetylmuramoyl-L-alanine amidase activity"/>
    <property type="evidence" value="ECO:0007669"/>
    <property type="project" value="InterPro"/>
</dbReference>
<gene>
    <name evidence="3" type="ORF">METZ01_LOCUS428889</name>
</gene>
<sequence>MKGDVAQARFEKVSGKETGWTRRAFWRGILATGLGLPDFVEANKLAGHKHLVKRGDTLSHLAIRFQTTVKDIQKANGLKGDLIRIGQTLIIPSRLPELKYVANVANATRSIVVNSKRWKWLVVHHSGIESGNARVYNYYPRDVKRLRDGLAYHFVIGSGKDSGDGEVEIGPRWKYQKRGGHVQKTEVNDHGIGICLVGNFQNRKPTTKQLAAFNELMDFLQNIVLEKKYRFAGHKEIDLNHTVCPGRQFPLREMHLKYG</sequence>